<evidence type="ECO:0000313" key="4">
    <source>
        <dbReference type="Proteomes" id="UP000510868"/>
    </source>
</evidence>
<dbReference type="RefSeq" id="WP_181462206.1">
    <property type="nucleotide sequence ID" value="NZ_CP059275.1"/>
</dbReference>
<feature type="transmembrane region" description="Helical" evidence="1">
    <location>
        <begin position="523"/>
        <end position="550"/>
    </location>
</feature>
<gene>
    <name evidence="3" type="ORF">HHK02_06860</name>
</gene>
<dbReference type="Proteomes" id="UP000510868">
    <property type="component" value="Chromosome"/>
</dbReference>
<feature type="transmembrane region" description="Helical" evidence="1">
    <location>
        <begin position="582"/>
        <end position="601"/>
    </location>
</feature>
<feature type="transmembrane region" description="Helical" evidence="1">
    <location>
        <begin position="608"/>
        <end position="631"/>
    </location>
</feature>
<feature type="transmembrane region" description="Helical" evidence="1">
    <location>
        <begin position="363"/>
        <end position="383"/>
    </location>
</feature>
<dbReference type="PANTHER" id="PTHR37813">
    <property type="entry name" value="FELS-2 PROPHAGE PROTEIN"/>
    <property type="match status" value="1"/>
</dbReference>
<dbReference type="EMBL" id="CP059275">
    <property type="protein sequence ID" value="QLQ60944.1"/>
    <property type="molecule type" value="Genomic_DNA"/>
</dbReference>
<feature type="transmembrane region" description="Helical" evidence="1">
    <location>
        <begin position="304"/>
        <end position="323"/>
    </location>
</feature>
<feature type="transmembrane region" description="Helical" evidence="1">
    <location>
        <begin position="481"/>
        <end position="503"/>
    </location>
</feature>
<dbReference type="InterPro" id="IPR016024">
    <property type="entry name" value="ARM-type_fold"/>
</dbReference>
<evidence type="ECO:0000259" key="2">
    <source>
        <dbReference type="Pfam" id="PF20155"/>
    </source>
</evidence>
<keyword evidence="1" id="KW-0812">Transmembrane</keyword>
<dbReference type="Pfam" id="PF20155">
    <property type="entry name" value="TMP_3"/>
    <property type="match status" value="1"/>
</dbReference>
<feature type="transmembrane region" description="Helical" evidence="1">
    <location>
        <begin position="557"/>
        <end position="576"/>
    </location>
</feature>
<feature type="transmembrane region" description="Helical" evidence="1">
    <location>
        <begin position="451"/>
        <end position="474"/>
    </location>
</feature>
<proteinExistence type="predicted"/>
<dbReference type="PANTHER" id="PTHR37813:SF1">
    <property type="entry name" value="FELS-2 PROPHAGE PROTEIN"/>
    <property type="match status" value="1"/>
</dbReference>
<keyword evidence="1" id="KW-0472">Membrane</keyword>
<feature type="transmembrane region" description="Helical" evidence="1">
    <location>
        <begin position="404"/>
        <end position="431"/>
    </location>
</feature>
<dbReference type="AlphaFoldDB" id="A0A7L6BG98"/>
<organism evidence="3 4">
    <name type="scientific">Limosilactobacillus reuteri</name>
    <name type="common">Lactobacillus reuteri</name>
    <dbReference type="NCBI Taxonomy" id="1598"/>
    <lineage>
        <taxon>Bacteria</taxon>
        <taxon>Bacillati</taxon>
        <taxon>Bacillota</taxon>
        <taxon>Bacilli</taxon>
        <taxon>Lactobacillales</taxon>
        <taxon>Lactobacillaceae</taxon>
        <taxon>Limosilactobacillus</taxon>
    </lineage>
</organism>
<feature type="transmembrane region" description="Helical" evidence="1">
    <location>
        <begin position="651"/>
        <end position="671"/>
    </location>
</feature>
<name>A0A7L6BG98_LIMRT</name>
<reference evidence="3 4" key="1">
    <citation type="submission" date="2020-07" db="EMBL/GenBank/DDBJ databases">
        <title>Genome sequence of Lactobacillus reuteri CNEI-KCA3 isolated from the faeces of a reared-broiler chicken, South-East Nigeria, reveals presence of CRISPR arrays.</title>
        <authorList>
            <person name="Anukam K.C."/>
            <person name="Ibezim C.N."/>
            <person name="BeecK W.V."/>
            <person name="Allonsius C."/>
            <person name="Broek M.D."/>
            <person name="Tuyaerts I."/>
            <person name="Attama A."/>
            <person name="Esimone C.O."/>
            <person name="Lebeer S."/>
        </authorList>
    </citation>
    <scope>NUCLEOTIDE SEQUENCE [LARGE SCALE GENOMIC DNA]</scope>
    <source>
        <strain evidence="3 4">CNEI-KCA3</strain>
    </source>
</reference>
<keyword evidence="1" id="KW-1133">Transmembrane helix</keyword>
<protein>
    <submittedName>
        <fullName evidence="3">Tape measure protein</fullName>
    </submittedName>
</protein>
<evidence type="ECO:0000313" key="3">
    <source>
        <dbReference type="EMBL" id="QLQ60944.1"/>
    </source>
</evidence>
<dbReference type="InterPro" id="IPR013491">
    <property type="entry name" value="Tape_meas_N"/>
</dbReference>
<accession>A0A7L6BG98</accession>
<feature type="domain" description="Tape measure protein N-terminal" evidence="2">
    <location>
        <begin position="80"/>
        <end position="271"/>
    </location>
</feature>
<dbReference type="SUPFAM" id="SSF48371">
    <property type="entry name" value="ARM repeat"/>
    <property type="match status" value="1"/>
</dbReference>
<evidence type="ECO:0000256" key="1">
    <source>
        <dbReference type="SAM" id="Phobius"/>
    </source>
</evidence>
<sequence>MSQSMSVEAVLSAYDESFSATLDKALKSINNLGRETQSTSQTVSAGGSSISSTFKSMAGAMGVVAIAGKAWDVVKDSMSGAINRFDTLNKYPVVMKALNYSTKDVARSTAILSKGIDGLPTSLQDVTSVAQQLAPLTGSATKASKSAIALNNAFLASGASVADTSRGLQQYTQMLSTGKVDLMSYRTLMETMPIALRKVANSFGFTGKSAEQDLYKALQSGQITVDQLNDRFIKLNGGVNGFAQLAKKNSEGIGTSFANLKNAVVKNLANMLSAIDNGFKQAGFGSIAQVLDNMKGSINSAFQVIGPVVTNATVVILNFVKVVGGALKSAFSNDIFRTAVVGILGFVGAVMAAHKVISIFTTLRSAIVGLSVIAKAGNLAMAFSEAMSTLAKTSKIAGGAMKAFSAVASLGPWGIIAVAIAAVVASLTYFFTQTKTGRALWQSFTTWLSGAWQSLVGVATTVWNAIGNAINAVVNFIKPYWQALVTFFTGIWTSIVAGVTPIWQGLVNVFNSIINAIVAVWQALAPIIVPIVAGVVAIIGATLITIVTVFQTVWNMLVPIVQVVWQLISTVVSTAITMLGTVIQTGLAIIVAIWNVVWNTFSIVVSTVWNVITTIISTVLNVIAGIIQAITAAIQGDWSGAWNAIQNVVSTVLNAISSIVSSVLSGVAGIFSGVMNGLKSVVSAVWNGIKSLFSEGVNFIKSVVHIDLGAAGRAIMNSLWNGMKSIWNGIKNWVSGIADWIKEHKGPISYDRKLLIPAGQAIMNGLNNGLINGFDEVQSNVSDMASQIQQAITTPGFDIGASIGNLGSINSNYTGSLAIQDSQLQMQNNALLRQLLNKDTTMVLDDGTLVGYTADQYDYRLGQNTALKDRWSR</sequence>
<dbReference type="Gene3D" id="1.20.120.20">
    <property type="entry name" value="Apolipoprotein"/>
    <property type="match status" value="1"/>
</dbReference>
<dbReference type="NCBIfam" id="TIGR02675">
    <property type="entry name" value="tape_meas_nterm"/>
    <property type="match status" value="1"/>
</dbReference>
<feature type="transmembrane region" description="Helical" evidence="1">
    <location>
        <begin position="335"/>
        <end position="357"/>
    </location>
</feature>